<sequence length="455" mass="52493">MRENSPTVASMLTNQRRLVGTASQSPCHYVGKSIRKFMHRPNQSNVVANQHIFELVDGLSERLYIYSALWNIKNIRLVSIKTAHYVFKNLHCVLYYPDDKDFKGVYVQAEVIERNPHEFSFSCAHINCPVKFKPQGNQSKESIPLYVGLVENVSHIPKQMFHVEDIMNEKDQSRQTVQEFTVCVPAMHQFGNAALLVQQIEMSRLFGAGRIVLYNHSISSNVDAVLRMYAREWAQGRETVEVVVLPWKLPSVNGSEIETQYWAQDIAADHCLNRYKRLSKYIVFNDLDEYLVPLKHSNWSALVANRLRLHPKSTSWMFRSSIFSMESPLAADGYKEDYQRYRAPMLGLTMRENFTYWYEDRSKLIVNAAALELMAVHAISKPKGDTDKLPVEVGLLFHYRLPIKCCPLVKDTRLVRMYGQRLVARLKETWAKLPGVELGWLPSNKTRCETLLKAC</sequence>
<accession>A0A433SJN3</accession>
<evidence type="ECO:0000256" key="1">
    <source>
        <dbReference type="ARBA" id="ARBA00004167"/>
    </source>
</evidence>
<keyword evidence="5" id="KW-0812">Transmembrane</keyword>
<dbReference type="InterPro" id="IPR008166">
    <property type="entry name" value="Glyco_transf_92"/>
</dbReference>
<evidence type="ECO:0000256" key="4">
    <source>
        <dbReference type="ARBA" id="ARBA00022679"/>
    </source>
</evidence>
<name>A0A433SJN3_ELYCH</name>
<protein>
    <recommendedName>
        <fullName evidence="8">Glycosyltransferase family 92 protein</fullName>
        <ecNumber evidence="8">2.4.1.-</ecNumber>
    </recommendedName>
</protein>
<keyword evidence="4 8" id="KW-0808">Transferase</keyword>
<dbReference type="PANTHER" id="PTHR21461">
    <property type="entry name" value="GLYCOSYLTRANSFERASE FAMILY 92 PROTEIN"/>
    <property type="match status" value="1"/>
</dbReference>
<evidence type="ECO:0000313" key="9">
    <source>
        <dbReference type="EMBL" id="RUS69136.1"/>
    </source>
</evidence>
<dbReference type="PANTHER" id="PTHR21461:SF69">
    <property type="entry name" value="GLYCOSYLTRANSFERASE FAMILY 92 PROTEIN"/>
    <property type="match status" value="1"/>
</dbReference>
<dbReference type="GO" id="GO:0005737">
    <property type="term" value="C:cytoplasm"/>
    <property type="evidence" value="ECO:0007669"/>
    <property type="project" value="TreeGrafter"/>
</dbReference>
<dbReference type="OrthoDB" id="6232146at2759"/>
<dbReference type="EMBL" id="RQTK01001816">
    <property type="protein sequence ID" value="RUS69136.1"/>
    <property type="molecule type" value="Genomic_DNA"/>
</dbReference>
<evidence type="ECO:0000256" key="8">
    <source>
        <dbReference type="RuleBase" id="RU366017"/>
    </source>
</evidence>
<comment type="similarity">
    <text evidence="2 8">Belongs to the glycosyltransferase 92 family.</text>
</comment>
<dbReference type="GO" id="GO:0016757">
    <property type="term" value="F:glycosyltransferase activity"/>
    <property type="evidence" value="ECO:0007669"/>
    <property type="project" value="UniProtKB-UniRule"/>
</dbReference>
<keyword evidence="10" id="KW-1185">Reference proteome</keyword>
<comment type="subcellular location">
    <subcellularLocation>
        <location evidence="1">Membrane</location>
        <topology evidence="1">Single-pass membrane protein</topology>
    </subcellularLocation>
</comment>
<keyword evidence="3 8" id="KW-0328">Glycosyltransferase</keyword>
<evidence type="ECO:0000313" key="10">
    <source>
        <dbReference type="Proteomes" id="UP000271974"/>
    </source>
</evidence>
<gene>
    <name evidence="9" type="ORF">EGW08_023102</name>
</gene>
<dbReference type="EC" id="2.4.1.-" evidence="8"/>
<evidence type="ECO:0000256" key="5">
    <source>
        <dbReference type="ARBA" id="ARBA00022692"/>
    </source>
</evidence>
<dbReference type="Pfam" id="PF01697">
    <property type="entry name" value="Glyco_transf_92"/>
    <property type="match status" value="1"/>
</dbReference>
<keyword evidence="6" id="KW-1133">Transmembrane helix</keyword>
<evidence type="ECO:0000256" key="6">
    <source>
        <dbReference type="ARBA" id="ARBA00022989"/>
    </source>
</evidence>
<reference evidence="9 10" key="1">
    <citation type="submission" date="2019-01" db="EMBL/GenBank/DDBJ databases">
        <title>A draft genome assembly of the solar-powered sea slug Elysia chlorotica.</title>
        <authorList>
            <person name="Cai H."/>
            <person name="Li Q."/>
            <person name="Fang X."/>
            <person name="Li J."/>
            <person name="Curtis N.E."/>
            <person name="Altenburger A."/>
            <person name="Shibata T."/>
            <person name="Feng M."/>
            <person name="Maeda T."/>
            <person name="Schwartz J.A."/>
            <person name="Shigenobu S."/>
            <person name="Lundholm N."/>
            <person name="Nishiyama T."/>
            <person name="Yang H."/>
            <person name="Hasebe M."/>
            <person name="Li S."/>
            <person name="Pierce S.K."/>
            <person name="Wang J."/>
        </authorList>
    </citation>
    <scope>NUCLEOTIDE SEQUENCE [LARGE SCALE GENOMIC DNA]</scope>
    <source>
        <strain evidence="9">EC2010</strain>
        <tissue evidence="9">Whole organism of an adult</tissue>
    </source>
</reference>
<comment type="caution">
    <text evidence="9">The sequence shown here is derived from an EMBL/GenBank/DDBJ whole genome shotgun (WGS) entry which is preliminary data.</text>
</comment>
<evidence type="ECO:0000256" key="3">
    <source>
        <dbReference type="ARBA" id="ARBA00022676"/>
    </source>
</evidence>
<dbReference type="Proteomes" id="UP000271974">
    <property type="component" value="Unassembled WGS sequence"/>
</dbReference>
<keyword evidence="7" id="KW-0472">Membrane</keyword>
<dbReference type="AlphaFoldDB" id="A0A433SJN3"/>
<organism evidence="9 10">
    <name type="scientific">Elysia chlorotica</name>
    <name type="common">Eastern emerald elysia</name>
    <name type="synonym">Sea slug</name>
    <dbReference type="NCBI Taxonomy" id="188477"/>
    <lineage>
        <taxon>Eukaryota</taxon>
        <taxon>Metazoa</taxon>
        <taxon>Spiralia</taxon>
        <taxon>Lophotrochozoa</taxon>
        <taxon>Mollusca</taxon>
        <taxon>Gastropoda</taxon>
        <taxon>Heterobranchia</taxon>
        <taxon>Euthyneura</taxon>
        <taxon>Panpulmonata</taxon>
        <taxon>Sacoglossa</taxon>
        <taxon>Placobranchoidea</taxon>
        <taxon>Plakobranchidae</taxon>
        <taxon>Elysia</taxon>
    </lineage>
</organism>
<evidence type="ECO:0000256" key="2">
    <source>
        <dbReference type="ARBA" id="ARBA00007647"/>
    </source>
</evidence>
<evidence type="ECO:0000256" key="7">
    <source>
        <dbReference type="ARBA" id="ARBA00023136"/>
    </source>
</evidence>
<dbReference type="GO" id="GO:0016020">
    <property type="term" value="C:membrane"/>
    <property type="evidence" value="ECO:0007669"/>
    <property type="project" value="UniProtKB-SubCell"/>
</dbReference>
<proteinExistence type="inferred from homology"/>